<dbReference type="RefSeq" id="XP_026610043.1">
    <property type="nucleotide sequence ID" value="XM_026754196.1"/>
</dbReference>
<protein>
    <submittedName>
        <fullName evidence="1">Uncharacterized protein</fullName>
    </submittedName>
</protein>
<organism evidence="1 2">
    <name type="scientific">Aspergillus thermomutatus</name>
    <name type="common">Neosartorya pseudofischeri</name>
    <dbReference type="NCBI Taxonomy" id="41047"/>
    <lineage>
        <taxon>Eukaryota</taxon>
        <taxon>Fungi</taxon>
        <taxon>Dikarya</taxon>
        <taxon>Ascomycota</taxon>
        <taxon>Pezizomycotina</taxon>
        <taxon>Eurotiomycetes</taxon>
        <taxon>Eurotiomycetidae</taxon>
        <taxon>Eurotiales</taxon>
        <taxon>Aspergillaceae</taxon>
        <taxon>Aspergillus</taxon>
        <taxon>Aspergillus subgen. Fumigati</taxon>
    </lineage>
</organism>
<dbReference type="GeneID" id="38122551"/>
<evidence type="ECO:0000313" key="2">
    <source>
        <dbReference type="Proteomes" id="UP000215305"/>
    </source>
</evidence>
<name>A0A397G3H4_ASPTH</name>
<proteinExistence type="predicted"/>
<reference evidence="1" key="1">
    <citation type="submission" date="2018-08" db="EMBL/GenBank/DDBJ databases">
        <title>Draft genome sequence of azole-resistant Aspergillus thermomutatus (Neosartorya pseudofischeri) strain HMR AF 39, isolated from a human nasal aspirate.</title>
        <authorList>
            <person name="Parent-Michaud M."/>
            <person name="Dufresne P.J."/>
            <person name="Fournier E."/>
            <person name="Martineau C."/>
            <person name="Moreira S."/>
            <person name="Perkins V."/>
            <person name="De Repentigny L."/>
            <person name="Dufresne S.F."/>
        </authorList>
    </citation>
    <scope>NUCLEOTIDE SEQUENCE [LARGE SCALE GENOMIC DNA]</scope>
    <source>
        <strain evidence="1">HMR AF 39</strain>
    </source>
</reference>
<dbReference type="EMBL" id="NKHU02000370">
    <property type="protein sequence ID" value="RHZ43886.1"/>
    <property type="molecule type" value="Genomic_DNA"/>
</dbReference>
<keyword evidence="2" id="KW-1185">Reference proteome</keyword>
<accession>A0A397G3H4</accession>
<comment type="caution">
    <text evidence="1">The sequence shown here is derived from an EMBL/GenBank/DDBJ whole genome shotgun (WGS) entry which is preliminary data.</text>
</comment>
<dbReference type="VEuPathDB" id="FungiDB:CDV56_100577"/>
<dbReference type="OrthoDB" id="4507207at2759"/>
<dbReference type="STRING" id="41047.A0A397G3H4"/>
<dbReference type="Proteomes" id="UP000215305">
    <property type="component" value="Unassembled WGS sequence"/>
</dbReference>
<gene>
    <name evidence="1" type="ORF">CDV56_100577</name>
</gene>
<sequence>MYPLGNNNQISLSTQLVQQLIQFQGCCQDCHTQIRVKQDQVRKSELSLSLSEIIQWPCPDVVGTARMARSDDSWISEWSATQQEKLFCGISPSDSKEPPHVMLDLSQEHLNQSDITFDIDSVSAYLSSLAAARCGIRWYPSQPPVSSLRSSLHLDPIPVQYVDHDGKHHSVNVPLHQVNHIALGRVVGLEDASIYVFFPGLYRPNQRTNRLRDYEFQIWMDEIVLPAIHQCYSGSELQHYPSSFRHGQANSWAAWAEGRSIHTQSRQQLLSYFVPAEQLNRLWEKMLQIIKERHLTGFDHLLLFLDAKNLKLSTKARTWAAMRTWF</sequence>
<evidence type="ECO:0000313" key="1">
    <source>
        <dbReference type="EMBL" id="RHZ43886.1"/>
    </source>
</evidence>
<dbReference type="AlphaFoldDB" id="A0A397G3H4"/>